<evidence type="ECO:0000313" key="2">
    <source>
        <dbReference type="EnsemblMetazoa" id="ACOM030391-PA.1"/>
    </source>
</evidence>
<dbReference type="Proteomes" id="UP000075882">
    <property type="component" value="Unassembled WGS sequence"/>
</dbReference>
<reference evidence="2" key="1">
    <citation type="submission" date="2022-08" db="UniProtKB">
        <authorList>
            <consortium name="EnsemblMetazoa"/>
        </authorList>
    </citation>
    <scope>IDENTIFICATION</scope>
</reference>
<name>A0A8W7PE57_ANOCL</name>
<accession>A0A8W7PE57</accession>
<proteinExistence type="predicted"/>
<dbReference type="EnsemblMetazoa" id="ACOM030391-RA">
    <property type="protein sequence ID" value="ACOM030391-PA.1"/>
    <property type="gene ID" value="ACOM030391"/>
</dbReference>
<sequence length="165" mass="17398">MWELSETRFGQMCFNPWLCLIGSFDSRNVSGQDAFSSQITRKNGSIHLAHGAISSHGSPETKVAVLLFRTGTSTSRLVTLICMYRPNHPITVTGLIFQSSALSMSSSSRSMSSSVHAPSVTCSAPSSGVVSPFANHSDSPTASSRSRSHGGLSTFEPKVAGLSSG</sequence>
<protein>
    <submittedName>
        <fullName evidence="2">Uncharacterized protein</fullName>
    </submittedName>
</protein>
<feature type="compositionally biased region" description="Polar residues" evidence="1">
    <location>
        <begin position="131"/>
        <end position="142"/>
    </location>
</feature>
<feature type="region of interest" description="Disordered" evidence="1">
    <location>
        <begin position="131"/>
        <end position="165"/>
    </location>
</feature>
<evidence type="ECO:0000256" key="1">
    <source>
        <dbReference type="SAM" id="MobiDB-lite"/>
    </source>
</evidence>
<organism evidence="2">
    <name type="scientific">Anopheles coluzzii</name>
    <name type="common">African malaria mosquito</name>
    <dbReference type="NCBI Taxonomy" id="1518534"/>
    <lineage>
        <taxon>Eukaryota</taxon>
        <taxon>Metazoa</taxon>
        <taxon>Ecdysozoa</taxon>
        <taxon>Arthropoda</taxon>
        <taxon>Hexapoda</taxon>
        <taxon>Insecta</taxon>
        <taxon>Pterygota</taxon>
        <taxon>Neoptera</taxon>
        <taxon>Endopterygota</taxon>
        <taxon>Diptera</taxon>
        <taxon>Nematocera</taxon>
        <taxon>Culicoidea</taxon>
        <taxon>Culicidae</taxon>
        <taxon>Anophelinae</taxon>
        <taxon>Anopheles</taxon>
    </lineage>
</organism>
<dbReference type="AlphaFoldDB" id="A0A8W7PE57"/>